<name>A0A4Z2HF63_9TELE</name>
<dbReference type="Proteomes" id="UP000314294">
    <property type="component" value="Unassembled WGS sequence"/>
</dbReference>
<dbReference type="OrthoDB" id="10545424at2759"/>
<keyword evidence="2" id="KW-0732">Signal</keyword>
<sequence>MKMKKALIPPMTLMTLLMSGTSTATALRTPPALSKAQGKFRSPAPSADFSMMKTAPTEPSRGPADTSSGGLADEVEASRLMLSLANSSMLRPAGSSRWEQLTHTRARSRAAYIRPSARVTGQPADTPRRAHWAKVSQALRVPTDPGRTHDEG</sequence>
<dbReference type="AlphaFoldDB" id="A0A4Z2HF63"/>
<comment type="caution">
    <text evidence="3">The sequence shown here is derived from an EMBL/GenBank/DDBJ whole genome shotgun (WGS) entry which is preliminary data.</text>
</comment>
<proteinExistence type="predicted"/>
<evidence type="ECO:0008006" key="5">
    <source>
        <dbReference type="Google" id="ProtNLM"/>
    </source>
</evidence>
<accession>A0A4Z2HF63</accession>
<feature type="signal peptide" evidence="2">
    <location>
        <begin position="1"/>
        <end position="26"/>
    </location>
</feature>
<evidence type="ECO:0000256" key="2">
    <source>
        <dbReference type="SAM" id="SignalP"/>
    </source>
</evidence>
<reference evidence="3 4" key="1">
    <citation type="submission" date="2019-03" db="EMBL/GenBank/DDBJ databases">
        <title>First draft genome of Liparis tanakae, snailfish: a comprehensive survey of snailfish specific genes.</title>
        <authorList>
            <person name="Kim W."/>
            <person name="Song I."/>
            <person name="Jeong J.-H."/>
            <person name="Kim D."/>
            <person name="Kim S."/>
            <person name="Ryu S."/>
            <person name="Song J.Y."/>
            <person name="Lee S.K."/>
        </authorList>
    </citation>
    <scope>NUCLEOTIDE SEQUENCE [LARGE SCALE GENOMIC DNA]</scope>
    <source>
        <tissue evidence="3">Muscle</tissue>
    </source>
</reference>
<keyword evidence="4" id="KW-1185">Reference proteome</keyword>
<protein>
    <recommendedName>
        <fullName evidence="5">Secreted protein</fullName>
    </recommendedName>
</protein>
<evidence type="ECO:0000313" key="3">
    <source>
        <dbReference type="EMBL" id="TNN64190.1"/>
    </source>
</evidence>
<organism evidence="3 4">
    <name type="scientific">Liparis tanakae</name>
    <name type="common">Tanaka's snailfish</name>
    <dbReference type="NCBI Taxonomy" id="230148"/>
    <lineage>
        <taxon>Eukaryota</taxon>
        <taxon>Metazoa</taxon>
        <taxon>Chordata</taxon>
        <taxon>Craniata</taxon>
        <taxon>Vertebrata</taxon>
        <taxon>Euteleostomi</taxon>
        <taxon>Actinopterygii</taxon>
        <taxon>Neopterygii</taxon>
        <taxon>Teleostei</taxon>
        <taxon>Neoteleostei</taxon>
        <taxon>Acanthomorphata</taxon>
        <taxon>Eupercaria</taxon>
        <taxon>Perciformes</taxon>
        <taxon>Cottioidei</taxon>
        <taxon>Cottales</taxon>
        <taxon>Liparidae</taxon>
        <taxon>Liparis</taxon>
    </lineage>
</organism>
<feature type="region of interest" description="Disordered" evidence="1">
    <location>
        <begin position="114"/>
        <end position="152"/>
    </location>
</feature>
<feature type="chain" id="PRO_5021214684" description="Secreted protein" evidence="2">
    <location>
        <begin position="27"/>
        <end position="152"/>
    </location>
</feature>
<evidence type="ECO:0000256" key="1">
    <source>
        <dbReference type="SAM" id="MobiDB-lite"/>
    </source>
</evidence>
<feature type="region of interest" description="Disordered" evidence="1">
    <location>
        <begin position="28"/>
        <end position="73"/>
    </location>
</feature>
<dbReference type="EMBL" id="SRLO01000257">
    <property type="protein sequence ID" value="TNN64190.1"/>
    <property type="molecule type" value="Genomic_DNA"/>
</dbReference>
<evidence type="ECO:0000313" key="4">
    <source>
        <dbReference type="Proteomes" id="UP000314294"/>
    </source>
</evidence>
<gene>
    <name evidence="3" type="ORF">EYF80_025558</name>
</gene>